<dbReference type="EMBL" id="JARKIE010000001">
    <property type="protein sequence ID" value="KAJ7710778.1"/>
    <property type="molecule type" value="Genomic_DNA"/>
</dbReference>
<accession>A0AAD7MCI7</accession>
<keyword evidence="2" id="KW-1185">Reference proteome</keyword>
<dbReference type="Proteomes" id="UP001221757">
    <property type="component" value="Unassembled WGS sequence"/>
</dbReference>
<evidence type="ECO:0000313" key="2">
    <source>
        <dbReference type="Proteomes" id="UP001221757"/>
    </source>
</evidence>
<protein>
    <submittedName>
        <fullName evidence="1">Uncharacterized protein</fullName>
    </submittedName>
</protein>
<reference evidence="1" key="1">
    <citation type="submission" date="2023-03" db="EMBL/GenBank/DDBJ databases">
        <title>Massive genome expansion in bonnet fungi (Mycena s.s.) driven by repeated elements and novel gene families across ecological guilds.</title>
        <authorList>
            <consortium name="Lawrence Berkeley National Laboratory"/>
            <person name="Harder C.B."/>
            <person name="Miyauchi S."/>
            <person name="Viragh M."/>
            <person name="Kuo A."/>
            <person name="Thoen E."/>
            <person name="Andreopoulos B."/>
            <person name="Lu D."/>
            <person name="Skrede I."/>
            <person name="Drula E."/>
            <person name="Henrissat B."/>
            <person name="Morin E."/>
            <person name="Kohler A."/>
            <person name="Barry K."/>
            <person name="LaButti K."/>
            <person name="Morin E."/>
            <person name="Salamov A."/>
            <person name="Lipzen A."/>
            <person name="Mereny Z."/>
            <person name="Hegedus B."/>
            <person name="Baldrian P."/>
            <person name="Stursova M."/>
            <person name="Weitz H."/>
            <person name="Taylor A."/>
            <person name="Grigoriev I.V."/>
            <person name="Nagy L.G."/>
            <person name="Martin F."/>
            <person name="Kauserud H."/>
        </authorList>
    </citation>
    <scope>NUCLEOTIDE SEQUENCE</scope>
    <source>
        <strain evidence="1">CBHHK067</strain>
    </source>
</reference>
<gene>
    <name evidence="1" type="ORF">B0H17DRAFT_1190467</name>
</gene>
<name>A0AAD7MCI7_MYCRO</name>
<sequence length="199" mass="22142">MKKALAARQAYQEIIRQVACDDGKKVSGVLKAIDDSTATTRKTSAWNAFQTKCRAEYNKKEMGLTNKEYRTFVSDKYKELFSGLSEDDAGDPAARAQCTEAVMAWYREKTSMILDKKKGNHGGHTMLTKVAEPFINMSTVTANAYDIKVCGFAIDTFSDNAIIWGGGGVFQAVYNTFEGQIKTKLNNVKAMFQVVQMQK</sequence>
<evidence type="ECO:0000313" key="1">
    <source>
        <dbReference type="EMBL" id="KAJ7710778.1"/>
    </source>
</evidence>
<dbReference type="AlphaFoldDB" id="A0AAD7MCI7"/>
<comment type="caution">
    <text evidence="1">The sequence shown here is derived from an EMBL/GenBank/DDBJ whole genome shotgun (WGS) entry which is preliminary data.</text>
</comment>
<proteinExistence type="predicted"/>
<organism evidence="1 2">
    <name type="scientific">Mycena rosella</name>
    <name type="common">Pink bonnet</name>
    <name type="synonym">Agaricus rosellus</name>
    <dbReference type="NCBI Taxonomy" id="1033263"/>
    <lineage>
        <taxon>Eukaryota</taxon>
        <taxon>Fungi</taxon>
        <taxon>Dikarya</taxon>
        <taxon>Basidiomycota</taxon>
        <taxon>Agaricomycotina</taxon>
        <taxon>Agaricomycetes</taxon>
        <taxon>Agaricomycetidae</taxon>
        <taxon>Agaricales</taxon>
        <taxon>Marasmiineae</taxon>
        <taxon>Mycenaceae</taxon>
        <taxon>Mycena</taxon>
    </lineage>
</organism>